<evidence type="ECO:0000256" key="6">
    <source>
        <dbReference type="ARBA" id="ARBA00023002"/>
    </source>
</evidence>
<evidence type="ECO:0000256" key="4">
    <source>
        <dbReference type="ARBA" id="ARBA00022729"/>
    </source>
</evidence>
<feature type="binding site" description="covalent" evidence="8">
    <location>
        <position position="225"/>
    </location>
    <ligand>
        <name>heme c</name>
        <dbReference type="ChEBI" id="CHEBI:61717"/>
        <label>2</label>
    </ligand>
</feature>
<keyword evidence="2 8" id="KW-0349">Heme</keyword>
<dbReference type="SUPFAM" id="SSF46626">
    <property type="entry name" value="Cytochrome c"/>
    <property type="match status" value="2"/>
</dbReference>
<organism evidence="12 13">
    <name type="scientific">Pleionea litopenaei</name>
    <dbReference type="NCBI Taxonomy" id="3070815"/>
    <lineage>
        <taxon>Bacteria</taxon>
        <taxon>Pseudomonadati</taxon>
        <taxon>Pseudomonadota</taxon>
        <taxon>Gammaproteobacteria</taxon>
        <taxon>Oceanospirillales</taxon>
        <taxon>Pleioneaceae</taxon>
        <taxon>Pleionea</taxon>
    </lineage>
</organism>
<evidence type="ECO:0000256" key="10">
    <source>
        <dbReference type="SAM" id="SignalP"/>
    </source>
</evidence>
<dbReference type="PROSITE" id="PS51007">
    <property type="entry name" value="CYTC"/>
    <property type="match status" value="1"/>
</dbReference>
<evidence type="ECO:0000256" key="8">
    <source>
        <dbReference type="PIRSR" id="PIRSR000294-1"/>
    </source>
</evidence>
<dbReference type="PANTHER" id="PTHR30600:SF14">
    <property type="entry name" value="CYTOCHROME C PEROXIDASE"/>
    <property type="match status" value="1"/>
</dbReference>
<gene>
    <name evidence="12" type="ORF">Q9312_05190</name>
</gene>
<reference evidence="12 13" key="1">
    <citation type="submission" date="2023-08" db="EMBL/GenBank/DDBJ databases">
        <title>Pleionea litopenaei sp. nov., isolated from stomach of juvenile Litopenaeus vannamei.</title>
        <authorList>
            <person name="Rho A.M."/>
            <person name="Hwang C.Y."/>
        </authorList>
    </citation>
    <scope>NUCLEOTIDE SEQUENCE [LARGE SCALE GENOMIC DNA]</scope>
    <source>
        <strain evidence="12 13">HL-JVS1</strain>
    </source>
</reference>
<evidence type="ECO:0000313" key="13">
    <source>
        <dbReference type="Proteomes" id="UP001239782"/>
    </source>
</evidence>
<dbReference type="EMBL" id="CP133548">
    <property type="protein sequence ID" value="WMS88313.1"/>
    <property type="molecule type" value="Genomic_DNA"/>
</dbReference>
<feature type="domain" description="Cytochrome c" evidence="11">
    <location>
        <begin position="206"/>
        <end position="358"/>
    </location>
</feature>
<evidence type="ECO:0000256" key="2">
    <source>
        <dbReference type="ARBA" id="ARBA00022617"/>
    </source>
</evidence>
<evidence type="ECO:0000259" key="11">
    <source>
        <dbReference type="PROSITE" id="PS51007"/>
    </source>
</evidence>
<feature type="binding site" description="axial binding residue" evidence="9">
    <location>
        <position position="226"/>
    </location>
    <ligand>
        <name>heme c</name>
        <dbReference type="ChEBI" id="CHEBI:61717"/>
        <label>2</label>
    </ligand>
    <ligandPart>
        <name>Fe</name>
        <dbReference type="ChEBI" id="CHEBI:18248"/>
    </ligandPart>
</feature>
<accession>A0AA51X7K6</accession>
<feature type="signal peptide" evidence="10">
    <location>
        <begin position="1"/>
        <end position="20"/>
    </location>
</feature>
<feature type="binding site" description="covalent" evidence="8">
    <location>
        <position position="71"/>
    </location>
    <ligand>
        <name>heme c</name>
        <dbReference type="ChEBI" id="CHEBI:61717"/>
        <label>1</label>
    </ligand>
</feature>
<dbReference type="GO" id="GO:0046872">
    <property type="term" value="F:metal ion binding"/>
    <property type="evidence" value="ECO:0007669"/>
    <property type="project" value="UniProtKB-KW"/>
</dbReference>
<dbReference type="PROSITE" id="PS51257">
    <property type="entry name" value="PROKAR_LIPOPROTEIN"/>
    <property type="match status" value="1"/>
</dbReference>
<dbReference type="InterPro" id="IPR009056">
    <property type="entry name" value="Cyt_c-like_dom"/>
</dbReference>
<feature type="binding site" description="covalent" evidence="8">
    <location>
        <position position="74"/>
    </location>
    <ligand>
        <name>heme c</name>
        <dbReference type="ChEBI" id="CHEBI:61717"/>
        <label>1</label>
    </ligand>
</feature>
<dbReference type="InterPro" id="IPR051395">
    <property type="entry name" value="Cytochrome_c_Peroxidase/MauG"/>
</dbReference>
<dbReference type="InterPro" id="IPR036909">
    <property type="entry name" value="Cyt_c-like_dom_sf"/>
</dbReference>
<dbReference type="InterPro" id="IPR004852">
    <property type="entry name" value="Di-haem_cyt_c_peroxidsae"/>
</dbReference>
<keyword evidence="13" id="KW-1185">Reference proteome</keyword>
<dbReference type="InterPro" id="IPR023929">
    <property type="entry name" value="MbnH-like"/>
</dbReference>
<name>A0AA51X7K6_9GAMM</name>
<dbReference type="NCBIfam" id="TIGR04039">
    <property type="entry name" value="MXAN_0977_Heme2"/>
    <property type="match status" value="1"/>
</dbReference>
<dbReference type="Proteomes" id="UP001239782">
    <property type="component" value="Chromosome"/>
</dbReference>
<keyword evidence="7 9" id="KW-0408">Iron</keyword>
<dbReference type="AlphaFoldDB" id="A0AA51X7K6"/>
<keyword evidence="3 9" id="KW-0479">Metal-binding</keyword>
<dbReference type="PIRSF" id="PIRSF000294">
    <property type="entry name" value="Cytochrome-c_peroxidase"/>
    <property type="match status" value="1"/>
</dbReference>
<dbReference type="Pfam" id="PF03150">
    <property type="entry name" value="CCP_MauG"/>
    <property type="match status" value="1"/>
</dbReference>
<evidence type="ECO:0000256" key="9">
    <source>
        <dbReference type="PIRSR" id="PIRSR000294-2"/>
    </source>
</evidence>
<dbReference type="RefSeq" id="WP_309203523.1">
    <property type="nucleotide sequence ID" value="NZ_CP133548.1"/>
</dbReference>
<evidence type="ECO:0000313" key="12">
    <source>
        <dbReference type="EMBL" id="WMS88313.1"/>
    </source>
</evidence>
<dbReference type="Gene3D" id="1.10.760.10">
    <property type="entry name" value="Cytochrome c-like domain"/>
    <property type="match status" value="2"/>
</dbReference>
<comment type="subcellular location">
    <subcellularLocation>
        <location evidence="1">Periplasm</location>
    </subcellularLocation>
</comment>
<comment type="PTM">
    <text evidence="8">Binds 2 heme groups per subunit.</text>
</comment>
<proteinExistence type="predicted"/>
<evidence type="ECO:0000256" key="7">
    <source>
        <dbReference type="ARBA" id="ARBA00023004"/>
    </source>
</evidence>
<keyword evidence="6" id="KW-0560">Oxidoreductase</keyword>
<dbReference type="GO" id="GO:0004130">
    <property type="term" value="F:cytochrome-c peroxidase activity"/>
    <property type="evidence" value="ECO:0007669"/>
    <property type="project" value="TreeGrafter"/>
</dbReference>
<dbReference type="GO" id="GO:0009055">
    <property type="term" value="F:electron transfer activity"/>
    <property type="evidence" value="ECO:0007669"/>
    <property type="project" value="InterPro"/>
</dbReference>
<feature type="binding site" description="covalent" evidence="8">
    <location>
        <position position="222"/>
    </location>
    <ligand>
        <name>heme c</name>
        <dbReference type="ChEBI" id="CHEBI:61717"/>
        <label>2</label>
    </ligand>
</feature>
<protein>
    <submittedName>
        <fullName evidence="12">Di-heme enzyme</fullName>
    </submittedName>
</protein>
<keyword evidence="4 10" id="KW-0732">Signal</keyword>
<comment type="cofactor">
    <cofactor evidence="8">
        <name>heme</name>
        <dbReference type="ChEBI" id="CHEBI:30413"/>
    </cofactor>
    <text evidence="8">Binds 2 heme groups.</text>
</comment>
<feature type="binding site" description="axial binding residue" evidence="9">
    <location>
        <position position="75"/>
    </location>
    <ligand>
        <name>heme c</name>
        <dbReference type="ChEBI" id="CHEBI:61717"/>
        <label>1</label>
    </ligand>
    <ligandPart>
        <name>Fe</name>
        <dbReference type="ChEBI" id="CHEBI:18248"/>
    </ligandPart>
</feature>
<dbReference type="KEGG" id="plei:Q9312_05190"/>
<dbReference type="PANTHER" id="PTHR30600">
    <property type="entry name" value="CYTOCHROME C PEROXIDASE-RELATED"/>
    <property type="match status" value="1"/>
</dbReference>
<dbReference type="GO" id="GO:0042597">
    <property type="term" value="C:periplasmic space"/>
    <property type="evidence" value="ECO:0007669"/>
    <property type="project" value="UniProtKB-SubCell"/>
</dbReference>
<sequence>MKRLQALLISLLLIALIASCHESQQDYQWSLPEGFPRPIVPVDNPMTEAKVELGRHLFYDNALSANNTQSCSSCHQQSYAFAEPKALSVGSTGQHHRRNALALVNVAYNKTLTWAHPGLTSIEQQLLIPMFGEQPIELGISGHEEVILKRFTSPKYEKLFLQAFGDKEPSFLRINQALSSFTRSLISIQSPFDRYAYQNDDQALSESAIRGMNLFFSEEFECHHCHGGFNFTQSTFHQQQRLDRRPFHNTGLYNVESHDQYPQIDTGLMELTGNAADNGKFRAPTLRNIELTAPYMHDGSMSTLAEVLDFYAAGGRHISSGDYAGDGRNNQYKSPFVTGFEMSEQQRDDLIAFLQSLTDSHFVSNPKHANPNLQ</sequence>
<feature type="chain" id="PRO_5041325453" evidence="10">
    <location>
        <begin position="21"/>
        <end position="374"/>
    </location>
</feature>
<dbReference type="InterPro" id="IPR026259">
    <property type="entry name" value="MauG/Cytc_peroxidase"/>
</dbReference>
<evidence type="ECO:0000256" key="3">
    <source>
        <dbReference type="ARBA" id="ARBA00022723"/>
    </source>
</evidence>
<evidence type="ECO:0000256" key="5">
    <source>
        <dbReference type="ARBA" id="ARBA00022764"/>
    </source>
</evidence>
<keyword evidence="5" id="KW-0574">Periplasm</keyword>
<evidence type="ECO:0000256" key="1">
    <source>
        <dbReference type="ARBA" id="ARBA00004418"/>
    </source>
</evidence>
<dbReference type="GO" id="GO:0020037">
    <property type="term" value="F:heme binding"/>
    <property type="evidence" value="ECO:0007669"/>
    <property type="project" value="InterPro"/>
</dbReference>